<evidence type="ECO:0000256" key="1">
    <source>
        <dbReference type="SAM" id="Phobius"/>
    </source>
</evidence>
<keyword evidence="1" id="KW-1133">Transmembrane helix</keyword>
<reference evidence="2 3" key="1">
    <citation type="submission" date="2015-03" db="EMBL/GenBank/DDBJ databases">
        <authorList>
            <consortium name="Pathogen Informatics"/>
            <person name="Murphy D."/>
        </authorList>
    </citation>
    <scope>NUCLEOTIDE SEQUENCE [LARGE SCALE GENOMIC DNA]</scope>
    <source>
        <strain evidence="2 3">PAP036</strain>
    </source>
</reference>
<keyword evidence="1" id="KW-0472">Membrane</keyword>
<protein>
    <recommendedName>
        <fullName evidence="4">Bacteriophage protein</fullName>
    </recommendedName>
</protein>
<keyword evidence="1" id="KW-0812">Transmembrane</keyword>
<accession>A0AB33T4D9</accession>
<evidence type="ECO:0000313" key="3">
    <source>
        <dbReference type="Proteomes" id="UP000038487"/>
    </source>
</evidence>
<comment type="caution">
    <text evidence="2">The sequence shown here is derived from an EMBL/GenBank/DDBJ whole genome shotgun (WGS) entry which is preliminary data.</text>
</comment>
<dbReference type="AlphaFoldDB" id="A0AB33T4D9"/>
<feature type="transmembrane region" description="Helical" evidence="1">
    <location>
        <begin position="31"/>
        <end position="56"/>
    </location>
</feature>
<evidence type="ECO:0000313" key="2">
    <source>
        <dbReference type="EMBL" id="CPT12587.1"/>
    </source>
</evidence>
<proteinExistence type="predicted"/>
<organism evidence="2 3">
    <name type="scientific">Mycobacteroides abscessus</name>
    <dbReference type="NCBI Taxonomy" id="36809"/>
    <lineage>
        <taxon>Bacteria</taxon>
        <taxon>Bacillati</taxon>
        <taxon>Actinomycetota</taxon>
        <taxon>Actinomycetes</taxon>
        <taxon>Mycobacteriales</taxon>
        <taxon>Mycobacteriaceae</taxon>
        <taxon>Mycobacteroides</taxon>
    </lineage>
</organism>
<gene>
    <name evidence="2" type="ORF">ERS075527_01199</name>
</gene>
<evidence type="ECO:0008006" key="4">
    <source>
        <dbReference type="Google" id="ProtNLM"/>
    </source>
</evidence>
<sequence length="59" mass="6589">MIQIYPTPWCYKHGAFHEDCPKGEPSQHGHLIANIIGFVSLTAVMFIFIAGLWFLAGGR</sequence>
<name>A0AB33T4D9_9MYCO</name>
<dbReference type="Proteomes" id="UP000038487">
    <property type="component" value="Unassembled WGS sequence"/>
</dbReference>
<dbReference type="EMBL" id="CSUW01000002">
    <property type="protein sequence ID" value="CPT12587.1"/>
    <property type="molecule type" value="Genomic_DNA"/>
</dbReference>